<dbReference type="InterPro" id="IPR026015">
    <property type="entry name" value="ATP_synth_OSCP/delta_N_sf"/>
</dbReference>
<dbReference type="GO" id="GO:0005886">
    <property type="term" value="C:plasma membrane"/>
    <property type="evidence" value="ECO:0007669"/>
    <property type="project" value="UniProtKB-SubCell"/>
</dbReference>
<dbReference type="Pfam" id="PF00213">
    <property type="entry name" value="OSCP"/>
    <property type="match status" value="1"/>
</dbReference>
<evidence type="ECO:0000256" key="2">
    <source>
        <dbReference type="ARBA" id="ARBA00022448"/>
    </source>
</evidence>
<dbReference type="GO" id="GO:0046933">
    <property type="term" value="F:proton-transporting ATP synthase activity, rotational mechanism"/>
    <property type="evidence" value="ECO:0007669"/>
    <property type="project" value="UniProtKB-UniRule"/>
</dbReference>
<evidence type="ECO:0000313" key="10">
    <source>
        <dbReference type="Proteomes" id="UP000249396"/>
    </source>
</evidence>
<evidence type="ECO:0000256" key="8">
    <source>
        <dbReference type="HAMAP-Rule" id="MF_01416"/>
    </source>
</evidence>
<comment type="subcellular location">
    <subcellularLocation>
        <location evidence="8">Cell membrane</location>
        <topology evidence="8">Peripheral membrane protein</topology>
    </subcellularLocation>
    <subcellularLocation>
        <location evidence="1">Membrane</location>
    </subcellularLocation>
</comment>
<dbReference type="Proteomes" id="UP000249396">
    <property type="component" value="Unassembled WGS sequence"/>
</dbReference>
<keyword evidence="8" id="KW-1003">Cell membrane</keyword>
<keyword evidence="5 8" id="KW-0472">Membrane</keyword>
<dbReference type="EMBL" id="QJPH01000474">
    <property type="protein sequence ID" value="PZN72815.1"/>
    <property type="molecule type" value="Genomic_DNA"/>
</dbReference>
<reference evidence="9 10" key="1">
    <citation type="journal article" date="2018" name="Aquat. Microb. Ecol.">
        <title>Gammaproteobacterial methanotrophs dominate.</title>
        <authorList>
            <person name="Rissanen A.J."/>
            <person name="Saarenheimo J."/>
            <person name="Tiirola M."/>
            <person name="Peura S."/>
            <person name="Aalto S.L."/>
            <person name="Karvinen A."/>
            <person name="Nykanen H."/>
        </authorList>
    </citation>
    <scope>NUCLEOTIDE SEQUENCE [LARGE SCALE GENOMIC DNA]</scope>
    <source>
        <strain evidence="9">AMbin10</strain>
    </source>
</reference>
<comment type="similarity">
    <text evidence="8">Belongs to the ATPase delta chain family.</text>
</comment>
<gene>
    <name evidence="8" type="primary">atpH</name>
    <name evidence="9" type="ORF">DM484_23920</name>
</gene>
<accession>A0A2W4QKX8</accession>
<evidence type="ECO:0000313" key="9">
    <source>
        <dbReference type="EMBL" id="PZN72815.1"/>
    </source>
</evidence>
<keyword evidence="7 8" id="KW-0066">ATP synthesis</keyword>
<comment type="caution">
    <text evidence="9">The sequence shown here is derived from an EMBL/GenBank/DDBJ whole genome shotgun (WGS) entry which is preliminary data.</text>
</comment>
<dbReference type="Gene3D" id="1.10.520.20">
    <property type="entry name" value="N-terminal domain of the delta subunit of the F1F0-ATP synthase"/>
    <property type="match status" value="1"/>
</dbReference>
<dbReference type="SUPFAM" id="SSF47928">
    <property type="entry name" value="N-terminal domain of the delta subunit of the F1F0-ATP synthase"/>
    <property type="match status" value="1"/>
</dbReference>
<dbReference type="AlphaFoldDB" id="A0A2W4QKX8"/>
<keyword evidence="2 8" id="KW-0813">Transport</keyword>
<protein>
    <recommendedName>
        <fullName evidence="8">ATP synthase subunit delta</fullName>
    </recommendedName>
    <alternativeName>
        <fullName evidence="8">ATP synthase F(1) sector subunit delta</fullName>
    </alternativeName>
    <alternativeName>
        <fullName evidence="8">F-type ATPase subunit delta</fullName>
        <shortName evidence="8">F-ATPase subunit delta</shortName>
    </alternativeName>
</protein>
<sequence>MSELATLARPYATAAFKRAKETDTTSQWSESLAFLAAVVQNPQITRAAANPTANKDRFIQALLDLCRGKLDGEGENLVRLLVANRRLTLANLISEQFEQFRAEDEGYIFADVSTAYPLDDAERDQITTVLQKTLGKQPRLNVQIDETLIGGVLIKAGDRVIDASVRGQIQRLAKRLYN</sequence>
<dbReference type="InterPro" id="IPR000711">
    <property type="entry name" value="ATPase_OSCP/dsu"/>
</dbReference>
<dbReference type="HAMAP" id="MF_01416">
    <property type="entry name" value="ATP_synth_delta_bact"/>
    <property type="match status" value="1"/>
</dbReference>
<organism evidence="9 10">
    <name type="scientific">Candidatus Methylumidiphilus alinenensis</name>
    <dbReference type="NCBI Taxonomy" id="2202197"/>
    <lineage>
        <taxon>Bacteria</taxon>
        <taxon>Pseudomonadati</taxon>
        <taxon>Pseudomonadota</taxon>
        <taxon>Gammaproteobacteria</taxon>
        <taxon>Methylococcales</taxon>
        <taxon>Candidatus Methylumidiphilus</taxon>
    </lineage>
</organism>
<comment type="function">
    <text evidence="8">This protein is part of the stalk that links CF(0) to CF(1). It either transmits conformational changes from CF(0) to CF(1) or is implicated in proton conduction.</text>
</comment>
<proteinExistence type="inferred from homology"/>
<evidence type="ECO:0000256" key="3">
    <source>
        <dbReference type="ARBA" id="ARBA00022781"/>
    </source>
</evidence>
<evidence type="ECO:0000256" key="7">
    <source>
        <dbReference type="ARBA" id="ARBA00023310"/>
    </source>
</evidence>
<evidence type="ECO:0000256" key="1">
    <source>
        <dbReference type="ARBA" id="ARBA00004370"/>
    </source>
</evidence>
<evidence type="ECO:0000256" key="6">
    <source>
        <dbReference type="ARBA" id="ARBA00023196"/>
    </source>
</evidence>
<keyword evidence="3 8" id="KW-0375">Hydrogen ion transport</keyword>
<dbReference type="NCBIfam" id="NF004402">
    <property type="entry name" value="PRK05758.2-2"/>
    <property type="match status" value="1"/>
</dbReference>
<keyword evidence="6 8" id="KW-0139">CF(1)</keyword>
<evidence type="ECO:0000256" key="4">
    <source>
        <dbReference type="ARBA" id="ARBA00023065"/>
    </source>
</evidence>
<keyword evidence="4 8" id="KW-0406">Ion transport</keyword>
<dbReference type="NCBIfam" id="TIGR01145">
    <property type="entry name" value="ATP_synt_delta"/>
    <property type="match status" value="1"/>
</dbReference>
<evidence type="ECO:0000256" key="5">
    <source>
        <dbReference type="ARBA" id="ARBA00023136"/>
    </source>
</evidence>
<name>A0A2W4QKX8_9GAMM</name>
<comment type="function">
    <text evidence="8">F(1)F(0) ATP synthase produces ATP from ADP in the presence of a proton or sodium gradient. F-type ATPases consist of two structural domains, F(1) containing the extramembraneous catalytic core and F(0) containing the membrane proton channel, linked together by a central stalk and a peripheral stalk. During catalysis, ATP synthesis in the catalytic domain of F(1) is coupled via a rotary mechanism of the central stalk subunits to proton translocation.</text>
</comment>
<dbReference type="PANTHER" id="PTHR11910">
    <property type="entry name" value="ATP SYNTHASE DELTA CHAIN"/>
    <property type="match status" value="1"/>
</dbReference>
<dbReference type="PRINTS" id="PR00125">
    <property type="entry name" value="ATPASEDELTA"/>
</dbReference>
<dbReference type="GO" id="GO:0045259">
    <property type="term" value="C:proton-transporting ATP synthase complex"/>
    <property type="evidence" value="ECO:0007669"/>
    <property type="project" value="UniProtKB-KW"/>
</dbReference>